<dbReference type="GeneID" id="19981513"/>
<sequence length="265" mass="27911">MSFEQRYDYSYEQFVQNDLPDLGLFGLTERELFDLRGHDLSGNSSPVGMTEISSYGLQENYLGHSLGVGTSFSDGPDTSEQSRPSMMMNDTAGGLRLDTFAAMQPGASNVFTIRDEATTHALGAGIHHSLGDDVQTLDIAAGPSTAQPSHLGTMDCDAPSDPAVFNNAISPTPGACSLHMPRTGPITLAKRTNAVITHTGPDPAIGDIMPSAASVPAPAAPTPVVLVAEVNSEWSGPQKCHWRGCDSKATSVVAHHWMPTSGTST</sequence>
<evidence type="ECO:0000313" key="1">
    <source>
        <dbReference type="EMBL" id="ETI26243.1"/>
    </source>
</evidence>
<proteinExistence type="predicted"/>
<organism evidence="1 2">
    <name type="scientific">Cladophialophora carrionii CBS 160.54</name>
    <dbReference type="NCBI Taxonomy" id="1279043"/>
    <lineage>
        <taxon>Eukaryota</taxon>
        <taxon>Fungi</taxon>
        <taxon>Dikarya</taxon>
        <taxon>Ascomycota</taxon>
        <taxon>Pezizomycotina</taxon>
        <taxon>Eurotiomycetes</taxon>
        <taxon>Chaetothyriomycetidae</taxon>
        <taxon>Chaetothyriales</taxon>
        <taxon>Herpotrichiellaceae</taxon>
        <taxon>Cladophialophora</taxon>
    </lineage>
</organism>
<protein>
    <submittedName>
        <fullName evidence="1">Uncharacterized protein</fullName>
    </submittedName>
</protein>
<dbReference type="EMBL" id="KB822703">
    <property type="protein sequence ID" value="ETI26243.1"/>
    <property type="molecule type" value="Genomic_DNA"/>
</dbReference>
<dbReference type="AlphaFoldDB" id="V9DIU1"/>
<name>V9DIU1_9EURO</name>
<evidence type="ECO:0000313" key="2">
    <source>
        <dbReference type="Proteomes" id="UP000030678"/>
    </source>
</evidence>
<reference evidence="1 2" key="1">
    <citation type="submission" date="2013-03" db="EMBL/GenBank/DDBJ databases">
        <title>The Genome Sequence of Cladophialophora carrionii CBS 160.54.</title>
        <authorList>
            <consortium name="The Broad Institute Genomics Platform"/>
            <person name="Cuomo C."/>
            <person name="de Hoog S."/>
            <person name="Gorbushina A."/>
            <person name="Walker B."/>
            <person name="Young S.K."/>
            <person name="Zeng Q."/>
            <person name="Gargeya S."/>
            <person name="Fitzgerald M."/>
            <person name="Haas B."/>
            <person name="Abouelleil A."/>
            <person name="Allen A.W."/>
            <person name="Alvarado L."/>
            <person name="Arachchi H.M."/>
            <person name="Berlin A.M."/>
            <person name="Chapman S.B."/>
            <person name="Gainer-Dewar J."/>
            <person name="Goldberg J."/>
            <person name="Griggs A."/>
            <person name="Gujja S."/>
            <person name="Hansen M."/>
            <person name="Howarth C."/>
            <person name="Imamovic A."/>
            <person name="Ireland A."/>
            <person name="Larimer J."/>
            <person name="McCowan C."/>
            <person name="Murphy C."/>
            <person name="Pearson M."/>
            <person name="Poon T.W."/>
            <person name="Priest M."/>
            <person name="Roberts A."/>
            <person name="Saif S."/>
            <person name="Shea T."/>
            <person name="Sisk P."/>
            <person name="Sykes S."/>
            <person name="Wortman J."/>
            <person name="Nusbaum C."/>
            <person name="Birren B."/>
        </authorList>
    </citation>
    <scope>NUCLEOTIDE SEQUENCE [LARGE SCALE GENOMIC DNA]</scope>
    <source>
        <strain evidence="1 2">CBS 160.54</strain>
    </source>
</reference>
<dbReference type="RefSeq" id="XP_008725588.1">
    <property type="nucleotide sequence ID" value="XM_008727366.1"/>
</dbReference>
<accession>V9DIU1</accession>
<gene>
    <name evidence="1" type="ORF">G647_03020</name>
</gene>
<dbReference type="Proteomes" id="UP000030678">
    <property type="component" value="Unassembled WGS sequence"/>
</dbReference>
<dbReference type="VEuPathDB" id="FungiDB:G647_03020"/>
<dbReference type="HOGENOM" id="CLU_1049740_0_0_1"/>